<dbReference type="EMBL" id="CM045767">
    <property type="protein sequence ID" value="KAI7996082.1"/>
    <property type="molecule type" value="Genomic_DNA"/>
</dbReference>
<keyword evidence="2" id="KW-1185">Reference proteome</keyword>
<reference evidence="1 2" key="1">
    <citation type="journal article" date="2022" name="Plant J.">
        <title>Chromosome-level genome of Camellia lanceoleosa provides a valuable resource for understanding genome evolution and self-incompatibility.</title>
        <authorList>
            <person name="Gong W."/>
            <person name="Xiao S."/>
            <person name="Wang L."/>
            <person name="Liao Z."/>
            <person name="Chang Y."/>
            <person name="Mo W."/>
            <person name="Hu G."/>
            <person name="Li W."/>
            <person name="Zhao G."/>
            <person name="Zhu H."/>
            <person name="Hu X."/>
            <person name="Ji K."/>
            <person name="Xiang X."/>
            <person name="Song Q."/>
            <person name="Yuan D."/>
            <person name="Jin S."/>
            <person name="Zhang L."/>
        </authorList>
    </citation>
    <scope>NUCLEOTIDE SEQUENCE [LARGE SCALE GENOMIC DNA]</scope>
    <source>
        <strain evidence="1">SQ_2022a</strain>
    </source>
</reference>
<name>A0ACC0G6W3_9ERIC</name>
<feature type="non-terminal residue" evidence="1">
    <location>
        <position position="224"/>
    </location>
</feature>
<proteinExistence type="predicted"/>
<protein>
    <submittedName>
        <fullName evidence="1">Uncharacterized protein</fullName>
    </submittedName>
</protein>
<evidence type="ECO:0000313" key="2">
    <source>
        <dbReference type="Proteomes" id="UP001060215"/>
    </source>
</evidence>
<dbReference type="Proteomes" id="UP001060215">
    <property type="component" value="Chromosome 10"/>
</dbReference>
<sequence>MARRASSRREVLHIDFLTPPILNESIIVLGKLADIKAMAQGGYPQAERCRFSVGHPQAFTTDPNIVAALSITGNFGFHPYSHGDFLCTILGTWIARKKLGDIILQSVSGAKIHNGPKITEWLTQTAVKILIRCGNFTVIWRGLTMLVLHSRLRSGLSLSQLPLTLYYTFCTVLSLDFCCTVFSLGFFVSFSLILSRAGRLTWRLLESLGGTFCPLDLHFCSLLL</sequence>
<comment type="caution">
    <text evidence="1">The sequence shown here is derived from an EMBL/GenBank/DDBJ whole genome shotgun (WGS) entry which is preliminary data.</text>
</comment>
<gene>
    <name evidence="1" type="ORF">LOK49_LG10G01563</name>
</gene>
<evidence type="ECO:0000313" key="1">
    <source>
        <dbReference type="EMBL" id="KAI7996082.1"/>
    </source>
</evidence>
<accession>A0ACC0G6W3</accession>
<organism evidence="1 2">
    <name type="scientific">Camellia lanceoleosa</name>
    <dbReference type="NCBI Taxonomy" id="1840588"/>
    <lineage>
        <taxon>Eukaryota</taxon>
        <taxon>Viridiplantae</taxon>
        <taxon>Streptophyta</taxon>
        <taxon>Embryophyta</taxon>
        <taxon>Tracheophyta</taxon>
        <taxon>Spermatophyta</taxon>
        <taxon>Magnoliopsida</taxon>
        <taxon>eudicotyledons</taxon>
        <taxon>Gunneridae</taxon>
        <taxon>Pentapetalae</taxon>
        <taxon>asterids</taxon>
        <taxon>Ericales</taxon>
        <taxon>Theaceae</taxon>
        <taxon>Camellia</taxon>
    </lineage>
</organism>